<feature type="domain" description="Calcineurin-like phosphoesterase" evidence="2">
    <location>
        <begin position="1"/>
        <end position="202"/>
    </location>
</feature>
<dbReference type="EC" id="3.1.4.-" evidence="3"/>
<evidence type="ECO:0000313" key="3">
    <source>
        <dbReference type="EMBL" id="KAA8500272.1"/>
    </source>
</evidence>
<organism evidence="3 4">
    <name type="scientific">Mediterraneibacter catenae</name>
    <dbReference type="NCBI Taxonomy" id="2594882"/>
    <lineage>
        <taxon>Bacteria</taxon>
        <taxon>Bacillati</taxon>
        <taxon>Bacillota</taxon>
        <taxon>Clostridia</taxon>
        <taxon>Lachnospirales</taxon>
        <taxon>Lachnospiraceae</taxon>
        <taxon>Mediterraneibacter</taxon>
    </lineage>
</organism>
<reference evidence="3" key="1">
    <citation type="submission" date="2019-07" db="EMBL/GenBank/DDBJ databases">
        <authorList>
            <person name="Wongkuna S."/>
            <person name="Scaria J."/>
        </authorList>
    </citation>
    <scope>NUCLEOTIDE SEQUENCE [LARGE SCALE GENOMIC DNA]</scope>
    <source>
        <strain evidence="3">SW178</strain>
    </source>
</reference>
<gene>
    <name evidence="3" type="ORF">FNY66_14490</name>
</gene>
<name>A0A5M9HYU5_9FIRM</name>
<evidence type="ECO:0000256" key="1">
    <source>
        <dbReference type="ARBA" id="ARBA00008950"/>
    </source>
</evidence>
<evidence type="ECO:0000313" key="4">
    <source>
        <dbReference type="Proteomes" id="UP000322025"/>
    </source>
</evidence>
<dbReference type="InterPro" id="IPR029052">
    <property type="entry name" value="Metallo-depent_PP-like"/>
</dbReference>
<proteinExistence type="inferred from homology"/>
<keyword evidence="3" id="KW-0378">Hydrolase</keyword>
<dbReference type="RefSeq" id="WP_150311599.1">
    <property type="nucleotide sequence ID" value="NZ_VMSO01000033.1"/>
</dbReference>
<comment type="similarity">
    <text evidence="1">Belongs to the metallophosphoesterase superfamily. YfcE family.</text>
</comment>
<dbReference type="InterPro" id="IPR024654">
    <property type="entry name" value="Calcineurin-like_PHP_lpxH"/>
</dbReference>
<keyword evidence="4" id="KW-1185">Reference proteome</keyword>
<dbReference type="Pfam" id="PF12850">
    <property type="entry name" value="Metallophos_2"/>
    <property type="match status" value="1"/>
</dbReference>
<accession>A0A5M9HYU5</accession>
<dbReference type="AlphaFoldDB" id="A0A5M9HYU5"/>
<sequence length="225" mass="25045">MKLMIASDIHGSARYCGQMLEAYRREEADRLLILGDILYHGPRNDLPEGYAPKEVIAMLNPMREHLLCVRGNCDTEVDQMVLKFPIMADYCFLELPANTLSGEIPAGKSAAAAGSMEKKEHDAAGQADGSAGTVSIFATHGHVYHPKHLPPLKDGDILLTGHTHVPACDEIMDMDGNRFWYLNPGSVSIPKEGSVHSYMIYENGKFEWKNMQGEDYMTWKTDSRS</sequence>
<protein>
    <submittedName>
        <fullName evidence="3">Phosphodiesterase</fullName>
        <ecNumber evidence="3">3.1.4.-</ecNumber>
    </submittedName>
</protein>
<dbReference type="Proteomes" id="UP000322025">
    <property type="component" value="Unassembled WGS sequence"/>
</dbReference>
<dbReference type="EMBL" id="VMSO01000033">
    <property type="protein sequence ID" value="KAA8500272.1"/>
    <property type="molecule type" value="Genomic_DNA"/>
</dbReference>
<dbReference type="GO" id="GO:0016787">
    <property type="term" value="F:hydrolase activity"/>
    <property type="evidence" value="ECO:0007669"/>
    <property type="project" value="UniProtKB-KW"/>
</dbReference>
<dbReference type="NCBIfam" id="NF006988">
    <property type="entry name" value="PRK09453.1"/>
    <property type="match status" value="1"/>
</dbReference>
<dbReference type="Gene3D" id="3.60.21.10">
    <property type="match status" value="2"/>
</dbReference>
<evidence type="ECO:0000259" key="2">
    <source>
        <dbReference type="Pfam" id="PF12850"/>
    </source>
</evidence>
<dbReference type="OrthoDB" id="9800565at2"/>
<comment type="caution">
    <text evidence="3">The sequence shown here is derived from an EMBL/GenBank/DDBJ whole genome shotgun (WGS) entry which is preliminary data.</text>
</comment>
<dbReference type="SUPFAM" id="SSF56300">
    <property type="entry name" value="Metallo-dependent phosphatases"/>
    <property type="match status" value="1"/>
</dbReference>